<keyword evidence="1" id="KW-0812">Transmembrane</keyword>
<dbReference type="NCBIfam" id="TIGR03370">
    <property type="entry name" value="VPLPA-CTERM"/>
    <property type="match status" value="1"/>
</dbReference>
<feature type="signal peptide" evidence="2">
    <location>
        <begin position="1"/>
        <end position="19"/>
    </location>
</feature>
<sequence length="191" mass="19887">MKTLLLAAAMAVTGTIASATTVTIDFEQFNAFDNIDGQTVNDVVFSARGNAVSIETGPDGSLGIIGRPVTTEYPYRADFSVLGVTNVSVDLGDFGADEDRIFLLAFDSLGGLLSSAMETIPRDVNGYRTLSLSANNISYVLFGGVGFEGNNSVYADNFSYTIAAVPLPAGGLLLVGALGAMAVARRRRAAS</sequence>
<name>A0A975YFM2_9RHOB</name>
<reference evidence="3 4" key="1">
    <citation type="submission" date="2021-07" db="EMBL/GenBank/DDBJ databases">
        <title>Karlodiniumbacter phycospheric gen. nov., sp. nov., a phycosphere bacterium isolated from karlodinium veneficum.</title>
        <authorList>
            <person name="Peng Y."/>
            <person name="Jiang L."/>
            <person name="Lee J."/>
        </authorList>
    </citation>
    <scope>NUCLEOTIDE SEQUENCE</scope>
    <source>
        <strain evidence="3 4">N5</strain>
    </source>
</reference>
<keyword evidence="4" id="KW-1185">Reference proteome</keyword>
<dbReference type="Proteomes" id="UP000693972">
    <property type="component" value="Unassembled WGS sequence"/>
</dbReference>
<dbReference type="RefSeq" id="WP_257894359.1">
    <property type="nucleotide sequence ID" value="NZ_JAIMBW010000001.1"/>
</dbReference>
<dbReference type="EMBL" id="JAIMBW010000001">
    <property type="protein sequence ID" value="MBY4894862.1"/>
    <property type="molecule type" value="Genomic_DNA"/>
</dbReference>
<dbReference type="EMBL" id="CP078073">
    <property type="protein sequence ID" value="QXL87485.1"/>
    <property type="molecule type" value="Genomic_DNA"/>
</dbReference>
<dbReference type="AlphaFoldDB" id="A0A975YFM2"/>
<accession>A0A975YFM2</accession>
<keyword evidence="1" id="KW-0472">Membrane</keyword>
<keyword evidence="1" id="KW-1133">Transmembrane helix</keyword>
<protein>
    <submittedName>
        <fullName evidence="3">VPLPA-CTERM sorting domain-containing protein</fullName>
    </submittedName>
</protein>
<gene>
    <name evidence="3" type="ORF">KUL25_19055</name>
</gene>
<organism evidence="3">
    <name type="scientific">Gymnodinialimonas phycosphaerae</name>
    <dbReference type="NCBI Taxonomy" id="2841589"/>
    <lineage>
        <taxon>Bacteria</taxon>
        <taxon>Pseudomonadati</taxon>
        <taxon>Pseudomonadota</taxon>
        <taxon>Alphaproteobacteria</taxon>
        <taxon>Rhodobacterales</taxon>
        <taxon>Paracoccaceae</taxon>
        <taxon>Gymnodinialimonas</taxon>
    </lineage>
</organism>
<dbReference type="InterPro" id="IPR022472">
    <property type="entry name" value="VPLPA-CTERM"/>
</dbReference>
<feature type="chain" id="PRO_5037883128" evidence="2">
    <location>
        <begin position="20"/>
        <end position="191"/>
    </location>
</feature>
<proteinExistence type="predicted"/>
<evidence type="ECO:0000256" key="1">
    <source>
        <dbReference type="SAM" id="Phobius"/>
    </source>
</evidence>
<evidence type="ECO:0000313" key="4">
    <source>
        <dbReference type="Proteomes" id="UP000693972"/>
    </source>
</evidence>
<keyword evidence="2" id="KW-0732">Signal</keyword>
<evidence type="ECO:0000313" key="3">
    <source>
        <dbReference type="EMBL" id="QXL87485.1"/>
    </source>
</evidence>
<feature type="transmembrane region" description="Helical" evidence="1">
    <location>
        <begin position="160"/>
        <end position="184"/>
    </location>
</feature>
<evidence type="ECO:0000256" key="2">
    <source>
        <dbReference type="SAM" id="SignalP"/>
    </source>
</evidence>